<evidence type="ECO:0000256" key="8">
    <source>
        <dbReference type="SAM" id="Phobius"/>
    </source>
</evidence>
<feature type="transmembrane region" description="Helical" evidence="8">
    <location>
        <begin position="162"/>
        <end position="189"/>
    </location>
</feature>
<dbReference type="InterPro" id="IPR058533">
    <property type="entry name" value="Cation_efflux_TM"/>
</dbReference>
<reference evidence="11 12" key="1">
    <citation type="journal article" date="2013" name="Genome Announc.">
        <title>Genome Sequence of Sporolactobacillus laevolacticus DSM442, an Efficient Polymer-Grade D-Lactate Producer from Agricultural Waste Cottonseed as a Nitrogen Source.</title>
        <authorList>
            <person name="Wang H."/>
            <person name="Wang L."/>
            <person name="Ju J."/>
            <person name="Yu B."/>
            <person name="Ma Y."/>
        </authorList>
    </citation>
    <scope>NUCLEOTIDE SEQUENCE [LARGE SCALE GENOMIC DNA]</scope>
    <source>
        <strain evidence="11 12">DSM 442</strain>
    </source>
</reference>
<keyword evidence="6" id="KW-0406">Ion transport</keyword>
<feature type="domain" description="Cation efflux protein cytoplasmic" evidence="10">
    <location>
        <begin position="224"/>
        <end position="297"/>
    </location>
</feature>
<dbReference type="InterPro" id="IPR027470">
    <property type="entry name" value="Cation_efflux_CTD"/>
</dbReference>
<dbReference type="RefSeq" id="WP_023510329.1">
    <property type="nucleotide sequence ID" value="NZ_AWTC01000009.1"/>
</dbReference>
<protein>
    <submittedName>
        <fullName evidence="11">Cation transporter</fullName>
    </submittedName>
</protein>
<evidence type="ECO:0000256" key="4">
    <source>
        <dbReference type="ARBA" id="ARBA00022692"/>
    </source>
</evidence>
<keyword evidence="4 8" id="KW-0812">Transmembrane</keyword>
<dbReference type="OrthoDB" id="9809646at2"/>
<dbReference type="InterPro" id="IPR027469">
    <property type="entry name" value="Cation_efflux_TMD_sf"/>
</dbReference>
<feature type="transmembrane region" description="Helical" evidence="8">
    <location>
        <begin position="126"/>
        <end position="150"/>
    </location>
</feature>
<evidence type="ECO:0000256" key="6">
    <source>
        <dbReference type="ARBA" id="ARBA00023065"/>
    </source>
</evidence>
<dbReference type="EMBL" id="AWTC01000009">
    <property type="protein sequence ID" value="EST11665.1"/>
    <property type="molecule type" value="Genomic_DNA"/>
</dbReference>
<dbReference type="STRING" id="1395513.P343_10395"/>
<gene>
    <name evidence="11" type="ORF">P343_10395</name>
</gene>
<dbReference type="GO" id="GO:0005886">
    <property type="term" value="C:plasma membrane"/>
    <property type="evidence" value="ECO:0007669"/>
    <property type="project" value="TreeGrafter"/>
</dbReference>
<dbReference type="PANTHER" id="PTHR11562:SF17">
    <property type="entry name" value="RE54080P-RELATED"/>
    <property type="match status" value="1"/>
</dbReference>
<keyword evidence="5 8" id="KW-1133">Transmembrane helix</keyword>
<dbReference type="eggNOG" id="COG1230">
    <property type="taxonomic scope" value="Bacteria"/>
</dbReference>
<dbReference type="Pfam" id="PF01545">
    <property type="entry name" value="Cation_efflux"/>
    <property type="match status" value="1"/>
</dbReference>
<comment type="caution">
    <text evidence="11">The sequence shown here is derived from an EMBL/GenBank/DDBJ whole genome shotgun (WGS) entry which is preliminary data.</text>
</comment>
<dbReference type="InterPro" id="IPR036837">
    <property type="entry name" value="Cation_efflux_CTD_sf"/>
</dbReference>
<proteinExistence type="inferred from homology"/>
<evidence type="ECO:0000259" key="9">
    <source>
        <dbReference type="Pfam" id="PF01545"/>
    </source>
</evidence>
<dbReference type="Gene3D" id="1.20.1510.10">
    <property type="entry name" value="Cation efflux protein transmembrane domain"/>
    <property type="match status" value="1"/>
</dbReference>
<evidence type="ECO:0000313" key="12">
    <source>
        <dbReference type="Proteomes" id="UP000018296"/>
    </source>
</evidence>
<evidence type="ECO:0000256" key="1">
    <source>
        <dbReference type="ARBA" id="ARBA00004141"/>
    </source>
</evidence>
<dbReference type="InterPro" id="IPR002524">
    <property type="entry name" value="Cation_efflux"/>
</dbReference>
<comment type="subcellular location">
    <subcellularLocation>
        <location evidence="1">Membrane</location>
        <topology evidence="1">Multi-pass membrane protein</topology>
    </subcellularLocation>
</comment>
<dbReference type="Proteomes" id="UP000018296">
    <property type="component" value="Unassembled WGS sequence"/>
</dbReference>
<sequence>MAVHEDHHHGMTQSHAHHPNSANQKALFISFLIITGFLFVEAIGGWMSHSLALLSDAGHMLSDAVSLGLSFIAILVGTKVSVNNRKTFGYKRFEILAALFNGVLLLIISVWIIIEAISRITAPVSVASGEMLVIAAIGLIVNIVVAWILMHGEKEENLNVKSAFLHVIGDLLSSVGAIVASLLILFFGWEIADPIASMVVSVIIFKSGWGVTKASINILMEAKPDNLDLDEIRNRIKQLDGIHGIHDLHVWTITSGFLSLSCHLTVDDHVNRDEMLREVEEVLSDYHLEHSTIQIESMHFSNCRSDCAYQHHLNAQ</sequence>
<dbReference type="AlphaFoldDB" id="V6IWQ8"/>
<dbReference type="InterPro" id="IPR050681">
    <property type="entry name" value="CDF/SLC30A"/>
</dbReference>
<name>V6IWQ8_9BACL</name>
<keyword evidence="3" id="KW-0813">Transport</keyword>
<dbReference type="Pfam" id="PF16916">
    <property type="entry name" value="ZT_dimer"/>
    <property type="match status" value="1"/>
</dbReference>
<organism evidence="11 12">
    <name type="scientific">Sporolactobacillus laevolacticus DSM 442</name>
    <dbReference type="NCBI Taxonomy" id="1395513"/>
    <lineage>
        <taxon>Bacteria</taxon>
        <taxon>Bacillati</taxon>
        <taxon>Bacillota</taxon>
        <taxon>Bacilli</taxon>
        <taxon>Bacillales</taxon>
        <taxon>Sporolactobacillaceae</taxon>
        <taxon>Sporolactobacillus</taxon>
    </lineage>
</organism>
<dbReference type="PATRIC" id="fig|1395513.3.peg.2095"/>
<feature type="transmembrane region" description="Helical" evidence="8">
    <location>
        <begin position="26"/>
        <end position="44"/>
    </location>
</feature>
<evidence type="ECO:0000259" key="10">
    <source>
        <dbReference type="Pfam" id="PF16916"/>
    </source>
</evidence>
<keyword evidence="12" id="KW-1185">Reference proteome</keyword>
<dbReference type="SUPFAM" id="SSF161111">
    <property type="entry name" value="Cation efflux protein transmembrane domain-like"/>
    <property type="match status" value="1"/>
</dbReference>
<dbReference type="SUPFAM" id="SSF160240">
    <property type="entry name" value="Cation efflux protein cytoplasmic domain-like"/>
    <property type="match status" value="1"/>
</dbReference>
<dbReference type="GO" id="GO:0005385">
    <property type="term" value="F:zinc ion transmembrane transporter activity"/>
    <property type="evidence" value="ECO:0007669"/>
    <property type="project" value="TreeGrafter"/>
</dbReference>
<feature type="domain" description="Cation efflux protein transmembrane" evidence="9">
    <location>
        <begin position="27"/>
        <end position="220"/>
    </location>
</feature>
<feature type="transmembrane region" description="Helical" evidence="8">
    <location>
        <begin position="64"/>
        <end position="82"/>
    </location>
</feature>
<evidence type="ECO:0000256" key="7">
    <source>
        <dbReference type="ARBA" id="ARBA00023136"/>
    </source>
</evidence>
<evidence type="ECO:0000256" key="5">
    <source>
        <dbReference type="ARBA" id="ARBA00022989"/>
    </source>
</evidence>
<comment type="similarity">
    <text evidence="2">Belongs to the cation diffusion facilitator (CDF) transporter (TC 2.A.4) family. SLC30A subfamily.</text>
</comment>
<feature type="transmembrane region" description="Helical" evidence="8">
    <location>
        <begin position="94"/>
        <end position="114"/>
    </location>
</feature>
<feature type="transmembrane region" description="Helical" evidence="8">
    <location>
        <begin position="195"/>
        <end position="212"/>
    </location>
</feature>
<keyword evidence="7 8" id="KW-0472">Membrane</keyword>
<evidence type="ECO:0000313" key="11">
    <source>
        <dbReference type="EMBL" id="EST11665.1"/>
    </source>
</evidence>
<dbReference type="NCBIfam" id="TIGR01297">
    <property type="entry name" value="CDF"/>
    <property type="match status" value="1"/>
</dbReference>
<evidence type="ECO:0000256" key="2">
    <source>
        <dbReference type="ARBA" id="ARBA00008873"/>
    </source>
</evidence>
<accession>V6IWQ8</accession>
<dbReference type="PANTHER" id="PTHR11562">
    <property type="entry name" value="CATION EFFLUX PROTEIN/ ZINC TRANSPORTER"/>
    <property type="match status" value="1"/>
</dbReference>
<evidence type="ECO:0000256" key="3">
    <source>
        <dbReference type="ARBA" id="ARBA00022448"/>
    </source>
</evidence>